<dbReference type="Pfam" id="PF25876">
    <property type="entry name" value="HH_MFP_RND"/>
    <property type="match status" value="1"/>
</dbReference>
<sequence>MKSIFLAVIAVALYSCSSNPQTVSAPPPTLPVLSITSGTVTTYKEYPASIEGVDNVEIRPQVSGTLAEVLVDEGAFVQAGQSLFRINEQPFRAALNNALASLHAAEGAMANANLEVEKLTPLVQNKIVSEFQLKSAKAAVEVAKANIEQAKASISTAQINLGYTLIKAPVSGYISRLEKKKGSLVGPADAEALTRLSDVHNVHVYFSLAENDFVSFKEQYPGETINDKLKQLPAVSLLLGDNTVYPLQGKIDIIDGQFDKNTGAITVRANFPNPKGLLRSGNTGKIQLSLFHKDALLVPQSATTEMQDKIFVFTLADSNKVTKQPITISGRSGTDYVVKDGLKVGDQIITDGLGSLQEGMVIHPESAKKLSALKK</sequence>
<dbReference type="NCBIfam" id="TIGR01730">
    <property type="entry name" value="RND_mfp"/>
    <property type="match status" value="1"/>
</dbReference>
<dbReference type="InterPro" id="IPR058624">
    <property type="entry name" value="MdtA-like_HH"/>
</dbReference>
<evidence type="ECO:0000256" key="1">
    <source>
        <dbReference type="ARBA" id="ARBA00004196"/>
    </source>
</evidence>
<dbReference type="Gene3D" id="2.40.420.20">
    <property type="match status" value="1"/>
</dbReference>
<dbReference type="Gene3D" id="2.40.30.170">
    <property type="match status" value="1"/>
</dbReference>
<feature type="domain" description="Multidrug resistance protein MdtA-like beta-barrel" evidence="7">
    <location>
        <begin position="202"/>
        <end position="288"/>
    </location>
</feature>
<dbReference type="GO" id="GO:0022857">
    <property type="term" value="F:transmembrane transporter activity"/>
    <property type="evidence" value="ECO:0007669"/>
    <property type="project" value="InterPro"/>
</dbReference>
<evidence type="ECO:0000313" key="10">
    <source>
        <dbReference type="Proteomes" id="UP000468388"/>
    </source>
</evidence>
<dbReference type="GO" id="GO:0046677">
    <property type="term" value="P:response to antibiotic"/>
    <property type="evidence" value="ECO:0007669"/>
    <property type="project" value="TreeGrafter"/>
</dbReference>
<dbReference type="PANTHER" id="PTHR30158">
    <property type="entry name" value="ACRA/E-RELATED COMPONENT OF DRUG EFFLUX TRANSPORTER"/>
    <property type="match status" value="1"/>
</dbReference>
<dbReference type="GO" id="GO:0005886">
    <property type="term" value="C:plasma membrane"/>
    <property type="evidence" value="ECO:0007669"/>
    <property type="project" value="TreeGrafter"/>
</dbReference>
<comment type="caution">
    <text evidence="9">The sequence shown here is derived from an EMBL/GenBank/DDBJ whole genome shotgun (WGS) entry which is preliminary data.</text>
</comment>
<dbReference type="OrthoDB" id="9801814at2"/>
<reference evidence="9 10" key="1">
    <citation type="submission" date="2019-12" db="EMBL/GenBank/DDBJ databases">
        <title>The draft genomic sequence of strain Chitinophaga oryziterrae JCM 16595.</title>
        <authorList>
            <person name="Zhang X."/>
        </authorList>
    </citation>
    <scope>NUCLEOTIDE SEQUENCE [LARGE SCALE GENOMIC DNA]</scope>
    <source>
        <strain evidence="9 10">JCM 16595</strain>
    </source>
</reference>
<dbReference type="PANTHER" id="PTHR30158:SF23">
    <property type="entry name" value="MULTIDRUG RESISTANCE PROTEIN MEXA"/>
    <property type="match status" value="1"/>
</dbReference>
<feature type="signal peptide" evidence="4">
    <location>
        <begin position="1"/>
        <end position="20"/>
    </location>
</feature>
<evidence type="ECO:0000256" key="2">
    <source>
        <dbReference type="ARBA" id="ARBA00009477"/>
    </source>
</evidence>
<dbReference type="SUPFAM" id="SSF111369">
    <property type="entry name" value="HlyD-like secretion proteins"/>
    <property type="match status" value="1"/>
</dbReference>
<evidence type="ECO:0000259" key="6">
    <source>
        <dbReference type="Pfam" id="PF25917"/>
    </source>
</evidence>
<dbReference type="Pfam" id="PF25944">
    <property type="entry name" value="Beta-barrel_RND"/>
    <property type="match status" value="1"/>
</dbReference>
<evidence type="ECO:0000259" key="8">
    <source>
        <dbReference type="Pfam" id="PF25967"/>
    </source>
</evidence>
<comment type="similarity">
    <text evidence="2">Belongs to the membrane fusion protein (MFP) (TC 8.A.1) family.</text>
</comment>
<feature type="coiled-coil region" evidence="3">
    <location>
        <begin position="133"/>
        <end position="160"/>
    </location>
</feature>
<dbReference type="GO" id="GO:0030313">
    <property type="term" value="C:cell envelope"/>
    <property type="evidence" value="ECO:0007669"/>
    <property type="project" value="UniProtKB-SubCell"/>
</dbReference>
<keyword evidence="4" id="KW-0732">Signal</keyword>
<feature type="domain" description="Multidrug resistance protein MdtA-like alpha-helical hairpin" evidence="5">
    <location>
        <begin position="95"/>
        <end position="164"/>
    </location>
</feature>
<evidence type="ECO:0000313" key="9">
    <source>
        <dbReference type="EMBL" id="MVT44533.1"/>
    </source>
</evidence>
<evidence type="ECO:0000259" key="7">
    <source>
        <dbReference type="Pfam" id="PF25944"/>
    </source>
</evidence>
<dbReference type="Pfam" id="PF25967">
    <property type="entry name" value="RND-MFP_C"/>
    <property type="match status" value="1"/>
</dbReference>
<keyword evidence="3" id="KW-0175">Coiled coil</keyword>
<dbReference type="Proteomes" id="UP000468388">
    <property type="component" value="Unassembled WGS sequence"/>
</dbReference>
<dbReference type="Gene3D" id="2.40.50.100">
    <property type="match status" value="1"/>
</dbReference>
<feature type="domain" description="Multidrug resistance protein MdtA-like barrel-sandwich hybrid" evidence="6">
    <location>
        <begin position="55"/>
        <end position="192"/>
    </location>
</feature>
<evidence type="ECO:0000256" key="4">
    <source>
        <dbReference type="SAM" id="SignalP"/>
    </source>
</evidence>
<dbReference type="RefSeq" id="WP_157303324.1">
    <property type="nucleotide sequence ID" value="NZ_BAAAZB010000036.1"/>
</dbReference>
<keyword evidence="10" id="KW-1185">Reference proteome</keyword>
<protein>
    <submittedName>
        <fullName evidence="9">Efflux RND transporter periplasmic adaptor subunit</fullName>
    </submittedName>
</protein>
<evidence type="ECO:0000256" key="3">
    <source>
        <dbReference type="SAM" id="Coils"/>
    </source>
</evidence>
<feature type="domain" description="Multidrug resistance protein MdtA-like C-terminal permuted SH3" evidence="8">
    <location>
        <begin position="294"/>
        <end position="354"/>
    </location>
</feature>
<proteinExistence type="inferred from homology"/>
<gene>
    <name evidence="9" type="ORF">GO495_28320</name>
</gene>
<name>A0A6N8JH08_9BACT</name>
<dbReference type="InterPro" id="IPR058625">
    <property type="entry name" value="MdtA-like_BSH"/>
</dbReference>
<dbReference type="InterPro" id="IPR058627">
    <property type="entry name" value="MdtA-like_C"/>
</dbReference>
<accession>A0A6N8JH08</accession>
<comment type="subcellular location">
    <subcellularLocation>
        <location evidence="1">Cell envelope</location>
    </subcellularLocation>
</comment>
<organism evidence="9 10">
    <name type="scientific">Chitinophaga oryziterrae</name>
    <dbReference type="NCBI Taxonomy" id="1031224"/>
    <lineage>
        <taxon>Bacteria</taxon>
        <taxon>Pseudomonadati</taxon>
        <taxon>Bacteroidota</taxon>
        <taxon>Chitinophagia</taxon>
        <taxon>Chitinophagales</taxon>
        <taxon>Chitinophagaceae</taxon>
        <taxon>Chitinophaga</taxon>
    </lineage>
</organism>
<evidence type="ECO:0000259" key="5">
    <source>
        <dbReference type="Pfam" id="PF25876"/>
    </source>
</evidence>
<feature type="chain" id="PRO_5026751053" evidence="4">
    <location>
        <begin position="21"/>
        <end position="375"/>
    </location>
</feature>
<dbReference type="Pfam" id="PF25917">
    <property type="entry name" value="BSH_RND"/>
    <property type="match status" value="1"/>
</dbReference>
<dbReference type="AlphaFoldDB" id="A0A6N8JH08"/>
<dbReference type="PROSITE" id="PS51257">
    <property type="entry name" value="PROKAR_LIPOPROTEIN"/>
    <property type="match status" value="1"/>
</dbReference>
<dbReference type="Gene3D" id="1.10.287.470">
    <property type="entry name" value="Helix hairpin bin"/>
    <property type="match status" value="1"/>
</dbReference>
<dbReference type="InterPro" id="IPR058626">
    <property type="entry name" value="MdtA-like_b-barrel"/>
</dbReference>
<dbReference type="EMBL" id="WRXO01000011">
    <property type="protein sequence ID" value="MVT44533.1"/>
    <property type="molecule type" value="Genomic_DNA"/>
</dbReference>
<dbReference type="InterPro" id="IPR006143">
    <property type="entry name" value="RND_pump_MFP"/>
</dbReference>